<dbReference type="AlphaFoldDB" id="A0A2H5EYE0"/>
<keyword evidence="3" id="KW-1185">Reference proteome</keyword>
<reference evidence="2 3" key="1">
    <citation type="journal article" date="2013" name="Antonie Van Leeuwenhoek">
        <title>Paracoccus zhejiangensis sp. nov., isolated from activated sludge in wastewater-treatment system.</title>
        <authorList>
            <person name="Wu Z.G."/>
            <person name="Zhang D.F."/>
            <person name="Liu Y.L."/>
            <person name="Wang F."/>
            <person name="Jiang X."/>
            <person name="Li C."/>
            <person name="Li S.P."/>
            <person name="Hong Q."/>
            <person name="Li W.J."/>
        </authorList>
    </citation>
    <scope>NUCLEOTIDE SEQUENCE [LARGE SCALE GENOMIC DNA]</scope>
    <source>
        <strain evidence="2 3">J6</strain>
    </source>
</reference>
<evidence type="ECO:0000313" key="2">
    <source>
        <dbReference type="EMBL" id="AUH64319.1"/>
    </source>
</evidence>
<sequence length="136" mass="15171">MKTLLFTLFTLLTPIAPVHAQDWALGGFDPVGYQAEGRAVPGRNDISTLWQGMVWHFATVENRAMFEADPRSYAPGLNGLCPVALSRGRSIPGDPRHFVIVGQRVYLLGSDDNQRSFMQDPRSILMEARKVWASLQ</sequence>
<keyword evidence="1" id="KW-0732">Signal</keyword>
<feature type="chain" id="PRO_5014146789" description="YHS domain-containing protein" evidence="1">
    <location>
        <begin position="21"/>
        <end position="136"/>
    </location>
</feature>
<dbReference type="KEGG" id="pzh:CX676_09215"/>
<evidence type="ECO:0000256" key="1">
    <source>
        <dbReference type="SAM" id="SignalP"/>
    </source>
</evidence>
<dbReference type="OrthoDB" id="344729at2"/>
<dbReference type="NCBIfam" id="NF041384">
    <property type="entry name" value="YHS_seleno_dom"/>
    <property type="match status" value="1"/>
</dbReference>
<organism evidence="2 3">
    <name type="scientific">Paracoccus zhejiangensis</name>
    <dbReference type="NCBI Taxonomy" id="1077935"/>
    <lineage>
        <taxon>Bacteria</taxon>
        <taxon>Pseudomonadati</taxon>
        <taxon>Pseudomonadota</taxon>
        <taxon>Alphaproteobacteria</taxon>
        <taxon>Rhodobacterales</taxon>
        <taxon>Paracoccaceae</taxon>
        <taxon>Paracoccus</taxon>
    </lineage>
</organism>
<evidence type="ECO:0008006" key="4">
    <source>
        <dbReference type="Google" id="ProtNLM"/>
    </source>
</evidence>
<feature type="signal peptide" evidence="1">
    <location>
        <begin position="1"/>
        <end position="20"/>
    </location>
</feature>
<name>A0A2H5EYE0_9RHOB</name>
<dbReference type="EMBL" id="CP025430">
    <property type="protein sequence ID" value="AUH64319.1"/>
    <property type="molecule type" value="Genomic_DNA"/>
</dbReference>
<accession>A0A2H5EYE0</accession>
<dbReference type="RefSeq" id="WP_101752356.1">
    <property type="nucleotide sequence ID" value="NZ_CP025430.1"/>
</dbReference>
<gene>
    <name evidence="2" type="ORF">CX676_09215</name>
</gene>
<proteinExistence type="predicted"/>
<evidence type="ECO:0000313" key="3">
    <source>
        <dbReference type="Proteomes" id="UP000234530"/>
    </source>
</evidence>
<dbReference type="Proteomes" id="UP000234530">
    <property type="component" value="Chromosome"/>
</dbReference>
<protein>
    <recommendedName>
        <fullName evidence="4">YHS domain-containing protein</fullName>
    </recommendedName>
</protein>